<dbReference type="Gene3D" id="3.40.50.1980">
    <property type="entry name" value="Nitrogenase molybdenum iron protein domain"/>
    <property type="match status" value="2"/>
</dbReference>
<name>A0A3Q8X2N7_9BACL</name>
<dbReference type="InterPro" id="IPR051313">
    <property type="entry name" value="Bact_iron-sidero_bind"/>
</dbReference>
<dbReference type="GO" id="GO:1901678">
    <property type="term" value="P:iron coordination entity transport"/>
    <property type="evidence" value="ECO:0007669"/>
    <property type="project" value="UniProtKB-ARBA"/>
</dbReference>
<protein>
    <submittedName>
        <fullName evidence="6">ABC transporter substrate-binding protein</fullName>
    </submittedName>
</protein>
<evidence type="ECO:0000256" key="1">
    <source>
        <dbReference type="ARBA" id="ARBA00004196"/>
    </source>
</evidence>
<evidence type="ECO:0000256" key="3">
    <source>
        <dbReference type="ARBA" id="ARBA00022448"/>
    </source>
</evidence>
<sequence>MIGVKEMNMLKRIAGYTLIITLITVLAACGNSGSGSNADDFRTLTDAAGHEVKVPNHPKRIIAPFLEDPLSALGVKPVAQWGAGGVPQHYLQDQLKEVPVLDMNGGLKAEEALSYKPDLIVFLAPTYIPDGNYDQFAKIAPTFVLSNDETDWKGNLEKLGKLLNEDDAAKKAVEDYDKSLADAKDQLGSLPSEKTAVVLQADEEKGFALFGPSFYGGATLYGALGFKQPAIVKNDYDKFSIEALAQLQDVDYIFVISGEGRGKPPVNNPLWKGLSAVKAGHVYEADSGHWFNANPIANKLIIADVLKDVHE</sequence>
<dbReference type="AlphaFoldDB" id="A0A3Q8X2N7"/>
<dbReference type="KEGG" id="palb:EJC50_03190"/>
<dbReference type="PROSITE" id="PS50983">
    <property type="entry name" value="FE_B12_PBP"/>
    <property type="match status" value="1"/>
</dbReference>
<keyword evidence="4" id="KW-0732">Signal</keyword>
<organism evidence="6 7">
    <name type="scientific">Paenibacillus albus</name>
    <dbReference type="NCBI Taxonomy" id="2495582"/>
    <lineage>
        <taxon>Bacteria</taxon>
        <taxon>Bacillati</taxon>
        <taxon>Bacillota</taxon>
        <taxon>Bacilli</taxon>
        <taxon>Bacillales</taxon>
        <taxon>Paenibacillaceae</taxon>
        <taxon>Paenibacillus</taxon>
    </lineage>
</organism>
<evidence type="ECO:0000256" key="2">
    <source>
        <dbReference type="ARBA" id="ARBA00008814"/>
    </source>
</evidence>
<dbReference type="InterPro" id="IPR002491">
    <property type="entry name" value="ABC_transptr_periplasmic_BD"/>
</dbReference>
<gene>
    <name evidence="6" type="ORF">EJC50_03190</name>
</gene>
<dbReference type="PROSITE" id="PS51257">
    <property type="entry name" value="PROKAR_LIPOPROTEIN"/>
    <property type="match status" value="1"/>
</dbReference>
<keyword evidence="7" id="KW-1185">Reference proteome</keyword>
<comment type="similarity">
    <text evidence="2">Belongs to the bacterial solute-binding protein 8 family.</text>
</comment>
<feature type="domain" description="Fe/B12 periplasmic-binding" evidence="5">
    <location>
        <begin position="58"/>
        <end position="311"/>
    </location>
</feature>
<evidence type="ECO:0000256" key="4">
    <source>
        <dbReference type="ARBA" id="ARBA00022729"/>
    </source>
</evidence>
<dbReference type="Pfam" id="PF01497">
    <property type="entry name" value="Peripla_BP_2"/>
    <property type="match status" value="1"/>
</dbReference>
<evidence type="ECO:0000313" key="6">
    <source>
        <dbReference type="EMBL" id="AZN38790.1"/>
    </source>
</evidence>
<comment type="subcellular location">
    <subcellularLocation>
        <location evidence="1">Cell envelope</location>
    </subcellularLocation>
</comment>
<dbReference type="Proteomes" id="UP000272528">
    <property type="component" value="Chromosome"/>
</dbReference>
<dbReference type="PANTHER" id="PTHR30532">
    <property type="entry name" value="IRON III DICITRATE-BINDING PERIPLASMIC PROTEIN"/>
    <property type="match status" value="1"/>
</dbReference>
<proteinExistence type="inferred from homology"/>
<dbReference type="PANTHER" id="PTHR30532:SF1">
    <property type="entry name" value="IRON(3+)-HYDROXAMATE-BINDING PROTEIN FHUD"/>
    <property type="match status" value="1"/>
</dbReference>
<dbReference type="GO" id="GO:0030288">
    <property type="term" value="C:outer membrane-bounded periplasmic space"/>
    <property type="evidence" value="ECO:0007669"/>
    <property type="project" value="TreeGrafter"/>
</dbReference>
<dbReference type="OrthoDB" id="2417096at2"/>
<accession>A0A3Q8X2N7</accession>
<dbReference type="EMBL" id="CP034437">
    <property type="protein sequence ID" value="AZN38790.1"/>
    <property type="molecule type" value="Genomic_DNA"/>
</dbReference>
<evidence type="ECO:0000259" key="5">
    <source>
        <dbReference type="PROSITE" id="PS50983"/>
    </source>
</evidence>
<reference evidence="7" key="1">
    <citation type="submission" date="2018-12" db="EMBL/GenBank/DDBJ databases">
        <title>Genome sequence of Peanibacillus sp.</title>
        <authorList>
            <person name="Subramani G."/>
            <person name="Srinivasan S."/>
            <person name="Kim M.K."/>
        </authorList>
    </citation>
    <scope>NUCLEOTIDE SEQUENCE [LARGE SCALE GENOMIC DNA]</scope>
    <source>
        <strain evidence="7">18JY67-1</strain>
    </source>
</reference>
<dbReference type="SUPFAM" id="SSF53807">
    <property type="entry name" value="Helical backbone' metal receptor"/>
    <property type="match status" value="1"/>
</dbReference>
<evidence type="ECO:0000313" key="7">
    <source>
        <dbReference type="Proteomes" id="UP000272528"/>
    </source>
</evidence>
<keyword evidence="3" id="KW-0813">Transport</keyword>